<sequence>MSRYLAIIDSYKLKQLESLGEIYISPRELNEIFTADPHTANYQDLLEENFYFREIHEKVFLLISLLQERDCDNGLDVSISEIEYIIALNPQAAENLTRTYPDFRFCTLSRRLGIIENFINYNVRKNCSAGIAAMRILMGLCEPPATLNSYNLLDLSTDPARELLIAKHLLQKKTPYYRTNLASRTLLTLITMYRRTVGYPDGDIGYVMDMLEIYHYAVNRSDQTPPGYNDGWMNNPAHAVLMKIHNENPDISFDDILFKIREIPEFGDFLHTLTALYSRDSYILFIYLKSIDQLRKFGISRSTVANVASWCNTVDERELLASWLGSCFGYMKVIHALYDTMDINIMNISSDDEDEDDVNGADRIITSFESGRSAAKNNKSNAQTGEMTSGMSAANDESQPEHCDSRDHQEGQVSTGDDSELNKAPVPHGFILEKSLMELNRSGPVQPVAEPRASGEISGTASENTETESPSVPEEISGQEHVIDLANIVTINDDHAGDPQRILSKTDLDNISFTNPTDDENIGISGLLPDGFFDVYFENDITSQIHEVPDIPENTNFEVIELFSENSVSASQQAEDQTKPDYDSDTVVYAKGVRINNSQIKIAGYSLTFLEGIFQALTITADFSALSVQEIECAVSMLIRTEAPISRECIVKRFAHICRKTGTPFKNNHKLKVMQEINHVIEKLHCITDMDDFIYMPNKPVFSRNRKIDINRIGYSQTSDIPSDIRYSTSVSRQEIIATIRLIKADDNLGLGGIQPTAEDVCKFMGLLKIKNSAQQQKETDRINRIIGETERKSA</sequence>
<gene>
    <name evidence="2" type="ORF">SAMN02910344_00878</name>
</gene>
<accession>A0A662ZG87</accession>
<feature type="compositionally biased region" description="Polar residues" evidence="1">
    <location>
        <begin position="369"/>
        <end position="397"/>
    </location>
</feature>
<feature type="compositionally biased region" description="Basic and acidic residues" evidence="1">
    <location>
        <begin position="399"/>
        <end position="410"/>
    </location>
</feature>
<name>A0A662ZG87_9GAMM</name>
<feature type="region of interest" description="Disordered" evidence="1">
    <location>
        <begin position="369"/>
        <end position="425"/>
    </location>
</feature>
<protein>
    <submittedName>
        <fullName evidence="2">Uncharacterized protein</fullName>
    </submittedName>
</protein>
<dbReference type="RefSeq" id="WP_093141283.1">
    <property type="nucleotide sequence ID" value="NZ_FOXF01000011.1"/>
</dbReference>
<evidence type="ECO:0000313" key="2">
    <source>
        <dbReference type="EMBL" id="SFP25688.1"/>
    </source>
</evidence>
<feature type="region of interest" description="Disordered" evidence="1">
    <location>
        <begin position="444"/>
        <end position="475"/>
    </location>
</feature>
<proteinExistence type="predicted"/>
<dbReference type="Proteomes" id="UP000243745">
    <property type="component" value="Unassembled WGS sequence"/>
</dbReference>
<evidence type="ECO:0000256" key="1">
    <source>
        <dbReference type="SAM" id="MobiDB-lite"/>
    </source>
</evidence>
<evidence type="ECO:0000313" key="3">
    <source>
        <dbReference type="Proteomes" id="UP000243745"/>
    </source>
</evidence>
<dbReference type="AlphaFoldDB" id="A0A662ZG87"/>
<keyword evidence="3" id="KW-1185">Reference proteome</keyword>
<dbReference type="EMBL" id="FOXF01000011">
    <property type="protein sequence ID" value="SFP25688.1"/>
    <property type="molecule type" value="Genomic_DNA"/>
</dbReference>
<organism evidence="2 3">
    <name type="scientific">Ruminobacter amylophilus</name>
    <dbReference type="NCBI Taxonomy" id="867"/>
    <lineage>
        <taxon>Bacteria</taxon>
        <taxon>Pseudomonadati</taxon>
        <taxon>Pseudomonadota</taxon>
        <taxon>Gammaproteobacteria</taxon>
        <taxon>Aeromonadales</taxon>
        <taxon>Succinivibrionaceae</taxon>
        <taxon>Ruminobacter</taxon>
    </lineage>
</organism>
<reference evidence="2 3" key="1">
    <citation type="submission" date="2016-10" db="EMBL/GenBank/DDBJ databases">
        <authorList>
            <person name="Varghese N."/>
            <person name="Submissions S."/>
        </authorList>
    </citation>
    <scope>NUCLEOTIDE SEQUENCE [LARGE SCALE GENOMIC DNA]</scope>
    <source>
        <strain evidence="2 3">DSM 1361</strain>
    </source>
</reference>
<feature type="compositionally biased region" description="Polar residues" evidence="1">
    <location>
        <begin position="457"/>
        <end position="470"/>
    </location>
</feature>